<evidence type="ECO:0000313" key="6">
    <source>
        <dbReference type="Proteomes" id="UP001580346"/>
    </source>
</evidence>
<keyword evidence="2" id="KW-0175">Coiled coil</keyword>
<comment type="caution">
    <text evidence="5">The sequence shown here is derived from an EMBL/GenBank/DDBJ whole genome shotgun (WGS) entry which is preliminary data.</text>
</comment>
<organism evidence="5 6">
    <name type="scientific">Paenibacillus enshidis</name>
    <dbReference type="NCBI Taxonomy" id="1458439"/>
    <lineage>
        <taxon>Bacteria</taxon>
        <taxon>Bacillati</taxon>
        <taxon>Bacillota</taxon>
        <taxon>Bacilli</taxon>
        <taxon>Bacillales</taxon>
        <taxon>Paenibacillaceae</taxon>
        <taxon>Paenibacillus</taxon>
    </lineage>
</organism>
<accession>A0ABV5AWL1</accession>
<dbReference type="InterPro" id="IPR058634">
    <property type="entry name" value="AaeA-lik-b-barrel"/>
</dbReference>
<keyword evidence="6" id="KW-1185">Reference proteome</keyword>
<feature type="domain" description="p-hydroxybenzoic acid efflux pump subunit AaeA-like beta-barrel" evidence="3">
    <location>
        <begin position="121"/>
        <end position="212"/>
    </location>
</feature>
<evidence type="ECO:0000256" key="2">
    <source>
        <dbReference type="ARBA" id="ARBA00023054"/>
    </source>
</evidence>
<evidence type="ECO:0000256" key="1">
    <source>
        <dbReference type="ARBA" id="ARBA00004196"/>
    </source>
</evidence>
<feature type="domain" description="YhbJ barrel-sandwich hybrid" evidence="4">
    <location>
        <begin position="48"/>
        <end position="117"/>
    </location>
</feature>
<evidence type="ECO:0000313" key="5">
    <source>
        <dbReference type="EMBL" id="MFB5268589.1"/>
    </source>
</evidence>
<dbReference type="InterPro" id="IPR050465">
    <property type="entry name" value="UPF0194_transport"/>
</dbReference>
<dbReference type="InterPro" id="IPR058635">
    <property type="entry name" value="BSH_YhbJ"/>
</dbReference>
<dbReference type="PANTHER" id="PTHR32347">
    <property type="entry name" value="EFFLUX SYSTEM COMPONENT YKNX-RELATED"/>
    <property type="match status" value="1"/>
</dbReference>
<proteinExistence type="predicted"/>
<sequence>MFMYPRAILVNLLVILIILAGVAAAAYYYYQAANYIKTDNAQVSGQQITIAPPVAGKLVDWKADVGDSFNAGNTLGSVVSGGTRTNITIPANGTVVQETAVNNSIVGAGTPVARAYDMHNLWVTANMEETLIRDLQVGQSVDVTIDAFPDTVVSGKVNRIGLATSGTFSLLPSSNTTANYTKVTQVIPVEITIQGYEGLGIVPGMSATVKVHK</sequence>
<gene>
    <name evidence="5" type="ORF">ACE41H_17645</name>
</gene>
<reference evidence="5 6" key="1">
    <citation type="submission" date="2024-09" db="EMBL/GenBank/DDBJ databases">
        <title>Paenibacillus zeirhizospherea sp. nov., isolated from surface of the maize (Zea mays) roots in a horticulture field, Hungary.</title>
        <authorList>
            <person name="Marton D."/>
            <person name="Farkas M."/>
            <person name="Bedics A."/>
            <person name="Toth E."/>
            <person name="Tancsics A."/>
            <person name="Boka K."/>
            <person name="Maroti G."/>
            <person name="Kriszt B."/>
            <person name="Cserhati M."/>
        </authorList>
    </citation>
    <scope>NUCLEOTIDE SEQUENCE [LARGE SCALE GENOMIC DNA]</scope>
    <source>
        <strain evidence="5 6">KCTC 33519</strain>
    </source>
</reference>
<name>A0ABV5AWL1_9BACL</name>
<protein>
    <submittedName>
        <fullName evidence="5">HlyD family secretion protein</fullName>
    </submittedName>
</protein>
<dbReference type="Proteomes" id="UP001580346">
    <property type="component" value="Unassembled WGS sequence"/>
</dbReference>
<dbReference type="RefSeq" id="WP_375356851.1">
    <property type="nucleotide sequence ID" value="NZ_JBHHMI010000017.1"/>
</dbReference>
<dbReference type="EMBL" id="JBHHMI010000017">
    <property type="protein sequence ID" value="MFB5268589.1"/>
    <property type="molecule type" value="Genomic_DNA"/>
</dbReference>
<comment type="subcellular location">
    <subcellularLocation>
        <location evidence="1">Cell envelope</location>
    </subcellularLocation>
</comment>
<dbReference type="Pfam" id="PF25963">
    <property type="entry name" value="Beta-barrel_AAEA"/>
    <property type="match status" value="1"/>
</dbReference>
<evidence type="ECO:0000259" key="4">
    <source>
        <dbReference type="Pfam" id="PF25997"/>
    </source>
</evidence>
<dbReference type="InterPro" id="IPR011053">
    <property type="entry name" value="Single_hybrid_motif"/>
</dbReference>
<dbReference type="SUPFAM" id="SSF51230">
    <property type="entry name" value="Single hybrid motif"/>
    <property type="match status" value="1"/>
</dbReference>
<dbReference type="Gene3D" id="2.40.30.170">
    <property type="match status" value="1"/>
</dbReference>
<evidence type="ECO:0000259" key="3">
    <source>
        <dbReference type="Pfam" id="PF25963"/>
    </source>
</evidence>
<dbReference type="Pfam" id="PF25997">
    <property type="entry name" value="BSH_YhbJ"/>
    <property type="match status" value="1"/>
</dbReference>